<evidence type="ECO:0000259" key="7">
    <source>
        <dbReference type="Pfam" id="PF02272"/>
    </source>
</evidence>
<dbReference type="GO" id="GO:0003676">
    <property type="term" value="F:nucleic acid binding"/>
    <property type="evidence" value="ECO:0007669"/>
    <property type="project" value="InterPro"/>
</dbReference>
<keyword evidence="3" id="KW-0540">Nuclease</keyword>
<keyword evidence="5 9" id="KW-0269">Exonuclease</keyword>
<evidence type="ECO:0000313" key="9">
    <source>
        <dbReference type="EMBL" id="OGI70598.1"/>
    </source>
</evidence>
<dbReference type="Pfam" id="PF17768">
    <property type="entry name" value="RecJ_OB"/>
    <property type="match status" value="1"/>
</dbReference>
<protein>
    <recommendedName>
        <fullName evidence="2">Single-stranded-DNA-specific exonuclease RecJ</fullName>
    </recommendedName>
</protein>
<dbReference type="Pfam" id="PF01368">
    <property type="entry name" value="DHH"/>
    <property type="match status" value="1"/>
</dbReference>
<dbReference type="GO" id="GO:0006281">
    <property type="term" value="P:DNA repair"/>
    <property type="evidence" value="ECO:0007669"/>
    <property type="project" value="InterPro"/>
</dbReference>
<feature type="domain" description="RecJ OB" evidence="8">
    <location>
        <begin position="469"/>
        <end position="573"/>
    </location>
</feature>
<dbReference type="InterPro" id="IPR004610">
    <property type="entry name" value="RecJ"/>
</dbReference>
<feature type="domain" description="DHHA1" evidence="7">
    <location>
        <begin position="351"/>
        <end position="436"/>
    </location>
</feature>
<evidence type="ECO:0000256" key="5">
    <source>
        <dbReference type="ARBA" id="ARBA00022839"/>
    </source>
</evidence>
<dbReference type="InterPro" id="IPR041122">
    <property type="entry name" value="RecJ_OB"/>
</dbReference>
<dbReference type="GO" id="GO:0008409">
    <property type="term" value="F:5'-3' exonuclease activity"/>
    <property type="evidence" value="ECO:0007669"/>
    <property type="project" value="InterPro"/>
</dbReference>
<dbReference type="Proteomes" id="UP000178059">
    <property type="component" value="Unassembled WGS sequence"/>
</dbReference>
<organism evidence="9 10">
    <name type="scientific">Candidatus Nomurabacteria bacterium RIFCSPHIGHO2_01_FULL_42_16</name>
    <dbReference type="NCBI Taxonomy" id="1801743"/>
    <lineage>
        <taxon>Bacteria</taxon>
        <taxon>Candidatus Nomuraibacteriota</taxon>
    </lineage>
</organism>
<gene>
    <name evidence="9" type="ORF">A2824_00280</name>
</gene>
<dbReference type="InterPro" id="IPR003156">
    <property type="entry name" value="DHHA1_dom"/>
</dbReference>
<dbReference type="NCBIfam" id="TIGR00644">
    <property type="entry name" value="recJ"/>
    <property type="match status" value="1"/>
</dbReference>
<keyword evidence="4" id="KW-0378">Hydrolase</keyword>
<evidence type="ECO:0000256" key="2">
    <source>
        <dbReference type="ARBA" id="ARBA00019841"/>
    </source>
</evidence>
<dbReference type="Gene3D" id="2.40.50.460">
    <property type="match status" value="1"/>
</dbReference>
<reference evidence="9 10" key="1">
    <citation type="journal article" date="2016" name="Nat. Commun.">
        <title>Thousands of microbial genomes shed light on interconnected biogeochemical processes in an aquifer system.</title>
        <authorList>
            <person name="Anantharaman K."/>
            <person name="Brown C.T."/>
            <person name="Hug L.A."/>
            <person name="Sharon I."/>
            <person name="Castelle C.J."/>
            <person name="Probst A.J."/>
            <person name="Thomas B.C."/>
            <person name="Singh A."/>
            <person name="Wilkins M.J."/>
            <person name="Karaoz U."/>
            <person name="Brodie E.L."/>
            <person name="Williams K.H."/>
            <person name="Hubbard S.S."/>
            <person name="Banfield J.F."/>
        </authorList>
    </citation>
    <scope>NUCLEOTIDE SEQUENCE [LARGE SCALE GENOMIC DNA]</scope>
</reference>
<sequence>MQLVDLLLENRGIFKPEEKEKFLNPSYEGDLHDPYLMKDMERACVRIFEAIQAKEKIVIYSDYDCDGIPGAVILHDLFKKIGYGNFENYIPDRHKEGFGLHQPAIDEFIKSETKLLITVDLGITDVEEVAQAESSGINVIISDHHITPEILPPAYAILNPKQAGDEYPFKELCGAGVAFKLVQAFIKKYGEYFEKTSPSTGSTSSPQAAPRTTRLTAGWEKWLLDMAALATLSDQVPLLGENRALAFYGLKVLRKNRRLGLEKLFSKNRVDLSNLTEDDITFTLAPRLNAASRMESPRIAFDLVTTNDENKAEELSERLSEINNQRKILVAGIMKEVKKNLAKREEKSLIVIGNPAWRVGVLGLVASKIADEYERPCFVWGSAGARPGLAPAFKGSCRSDGSVNVVGLMRELEADTLLDYGGHDMAGGFSVSQSQVYFLEANLLAACQKIGQTDGSTMLTTSQRRCEFDAKLSLKDVTMENYEAIQKLAPFGTGNPKPVFLFEGVEVSGIKKFGKNNEHLEIVLEEKVKAIQFFKNEKSFTKPIAVGEKINLLANLEKNVFRNKTELRLKIIDIL</sequence>
<dbReference type="EMBL" id="MFTT01000002">
    <property type="protein sequence ID" value="OGI70598.1"/>
    <property type="molecule type" value="Genomic_DNA"/>
</dbReference>
<dbReference type="PANTHER" id="PTHR30255">
    <property type="entry name" value="SINGLE-STRANDED-DNA-SPECIFIC EXONUCLEASE RECJ"/>
    <property type="match status" value="1"/>
</dbReference>
<dbReference type="GO" id="GO:0006310">
    <property type="term" value="P:DNA recombination"/>
    <property type="evidence" value="ECO:0007669"/>
    <property type="project" value="InterPro"/>
</dbReference>
<accession>A0A1F6VLV9</accession>
<dbReference type="STRING" id="1801743.A2824_00280"/>
<comment type="caution">
    <text evidence="9">The sequence shown here is derived from an EMBL/GenBank/DDBJ whole genome shotgun (WGS) entry which is preliminary data.</text>
</comment>
<evidence type="ECO:0000259" key="8">
    <source>
        <dbReference type="Pfam" id="PF17768"/>
    </source>
</evidence>
<dbReference type="AlphaFoldDB" id="A0A1F6VLV9"/>
<comment type="similarity">
    <text evidence="1">Belongs to the RecJ family.</text>
</comment>
<dbReference type="SUPFAM" id="SSF64182">
    <property type="entry name" value="DHH phosphoesterases"/>
    <property type="match status" value="1"/>
</dbReference>
<dbReference type="Pfam" id="PF02272">
    <property type="entry name" value="DHHA1"/>
    <property type="match status" value="1"/>
</dbReference>
<dbReference type="PANTHER" id="PTHR30255:SF2">
    <property type="entry name" value="SINGLE-STRANDED-DNA-SPECIFIC EXONUCLEASE RECJ"/>
    <property type="match status" value="1"/>
</dbReference>
<evidence type="ECO:0000256" key="3">
    <source>
        <dbReference type="ARBA" id="ARBA00022722"/>
    </source>
</evidence>
<evidence type="ECO:0000259" key="6">
    <source>
        <dbReference type="Pfam" id="PF01368"/>
    </source>
</evidence>
<name>A0A1F6VLV9_9BACT</name>
<dbReference type="InterPro" id="IPR038763">
    <property type="entry name" value="DHH_sf"/>
</dbReference>
<evidence type="ECO:0000256" key="1">
    <source>
        <dbReference type="ARBA" id="ARBA00005915"/>
    </source>
</evidence>
<dbReference type="InterPro" id="IPR051673">
    <property type="entry name" value="SSDNA_exonuclease_RecJ"/>
</dbReference>
<proteinExistence type="inferred from homology"/>
<dbReference type="InterPro" id="IPR001667">
    <property type="entry name" value="DDH_dom"/>
</dbReference>
<dbReference type="Gene3D" id="3.90.1640.30">
    <property type="match status" value="1"/>
</dbReference>
<evidence type="ECO:0000313" key="10">
    <source>
        <dbReference type="Proteomes" id="UP000178059"/>
    </source>
</evidence>
<evidence type="ECO:0000256" key="4">
    <source>
        <dbReference type="ARBA" id="ARBA00022801"/>
    </source>
</evidence>
<feature type="domain" description="DDH" evidence="6">
    <location>
        <begin position="56"/>
        <end position="191"/>
    </location>
</feature>